<protein>
    <submittedName>
        <fullName evidence="1">Uncharacterized protein</fullName>
    </submittedName>
</protein>
<keyword evidence="2" id="KW-1185">Reference proteome</keyword>
<reference evidence="1" key="1">
    <citation type="submission" date="2021-06" db="EMBL/GenBank/DDBJ databases">
        <title>Comparative genomics, transcriptomics and evolutionary studies reveal genomic signatures of adaptation to plant cell wall in hemibiotrophic fungi.</title>
        <authorList>
            <consortium name="DOE Joint Genome Institute"/>
            <person name="Baroncelli R."/>
            <person name="Diaz J.F."/>
            <person name="Benocci T."/>
            <person name="Peng M."/>
            <person name="Battaglia E."/>
            <person name="Haridas S."/>
            <person name="Andreopoulos W."/>
            <person name="Labutti K."/>
            <person name="Pangilinan J."/>
            <person name="Floch G.L."/>
            <person name="Makela M.R."/>
            <person name="Henrissat B."/>
            <person name="Grigoriev I.V."/>
            <person name="Crouch J.A."/>
            <person name="De Vries R.P."/>
            <person name="Sukno S.A."/>
            <person name="Thon M.R."/>
        </authorList>
    </citation>
    <scope>NUCLEOTIDE SEQUENCE</scope>
    <source>
        <strain evidence="1">CBS 125086</strain>
    </source>
</reference>
<evidence type="ECO:0000313" key="1">
    <source>
        <dbReference type="EMBL" id="KAK1574688.1"/>
    </source>
</evidence>
<organism evidence="1 2">
    <name type="scientific">Colletotrichum navitas</name>
    <dbReference type="NCBI Taxonomy" id="681940"/>
    <lineage>
        <taxon>Eukaryota</taxon>
        <taxon>Fungi</taxon>
        <taxon>Dikarya</taxon>
        <taxon>Ascomycota</taxon>
        <taxon>Pezizomycotina</taxon>
        <taxon>Sordariomycetes</taxon>
        <taxon>Hypocreomycetidae</taxon>
        <taxon>Glomerellales</taxon>
        <taxon>Glomerellaceae</taxon>
        <taxon>Colletotrichum</taxon>
        <taxon>Colletotrichum graminicola species complex</taxon>
    </lineage>
</organism>
<name>A0AAD8PS40_9PEZI</name>
<dbReference type="RefSeq" id="XP_060410184.1">
    <property type="nucleotide sequence ID" value="XM_060552749.1"/>
</dbReference>
<dbReference type="AlphaFoldDB" id="A0AAD8PS40"/>
<comment type="caution">
    <text evidence="1">The sequence shown here is derived from an EMBL/GenBank/DDBJ whole genome shotgun (WGS) entry which is preliminary data.</text>
</comment>
<dbReference type="GeneID" id="85436989"/>
<gene>
    <name evidence="1" type="ORF">LY79DRAFT_362536</name>
</gene>
<sequence length="190" mass="20801">MAGSRRPIVDDVKSSLMAGSEAAKIAIYVDKTGVMRPVPVAGDWWPTSTKDQALTENAVQSIVEAAGWGIVRRPAWDNRSCGMSRKMQCSADQAVSWALESSRYKARSTSASAVWCAVRASLRWDQPQKGCPGVLPGTRAGKHCDSSDDSRQDQLIGSGCRRRLPCLASKSWQVGGWEFDEKDGWFSRYG</sequence>
<evidence type="ECO:0000313" key="2">
    <source>
        <dbReference type="Proteomes" id="UP001230504"/>
    </source>
</evidence>
<accession>A0AAD8PS40</accession>
<dbReference type="Proteomes" id="UP001230504">
    <property type="component" value="Unassembled WGS sequence"/>
</dbReference>
<proteinExistence type="predicted"/>
<dbReference type="EMBL" id="JAHLJV010000072">
    <property type="protein sequence ID" value="KAK1574688.1"/>
    <property type="molecule type" value="Genomic_DNA"/>
</dbReference>